<evidence type="ECO:0000259" key="7">
    <source>
        <dbReference type="SMART" id="SM00479"/>
    </source>
</evidence>
<dbReference type="GO" id="GO:0005829">
    <property type="term" value="C:cytosol"/>
    <property type="evidence" value="ECO:0007669"/>
    <property type="project" value="TreeGrafter"/>
</dbReference>
<evidence type="ECO:0000313" key="8">
    <source>
        <dbReference type="EMBL" id="QDV55671.1"/>
    </source>
</evidence>
<dbReference type="SMART" id="SM00479">
    <property type="entry name" value="EXOIII"/>
    <property type="match status" value="1"/>
</dbReference>
<protein>
    <submittedName>
        <fullName evidence="8">DNA polymerase III PolC-type</fullName>
        <ecNumber evidence="8">2.7.7.7</ecNumber>
    </submittedName>
</protein>
<dbReference type="SUPFAM" id="SSF52113">
    <property type="entry name" value="BRCT domain"/>
    <property type="match status" value="1"/>
</dbReference>
<dbReference type="Gene3D" id="3.40.50.10190">
    <property type="entry name" value="BRCT domain"/>
    <property type="match status" value="1"/>
</dbReference>
<evidence type="ECO:0000256" key="4">
    <source>
        <dbReference type="ARBA" id="ARBA00025483"/>
    </source>
</evidence>
<keyword evidence="9" id="KW-1185">Reference proteome</keyword>
<dbReference type="GO" id="GO:0008408">
    <property type="term" value="F:3'-5' exonuclease activity"/>
    <property type="evidence" value="ECO:0007669"/>
    <property type="project" value="TreeGrafter"/>
</dbReference>
<keyword evidence="2" id="KW-0378">Hydrolase</keyword>
<feature type="domain" description="Exonuclease" evidence="7">
    <location>
        <begin position="7"/>
        <end position="163"/>
    </location>
</feature>
<keyword evidence="1" id="KW-0540">Nuclease</keyword>
<evidence type="ECO:0000256" key="3">
    <source>
        <dbReference type="ARBA" id="ARBA00022839"/>
    </source>
</evidence>
<comment type="subunit">
    <text evidence="5">DNA polymerase III contains a core (composed of alpha, epsilon and theta chains) that associates with a tau subunit. This core dimerizes to form the POLIII' complex. PolIII' associates with the gamma complex (composed of gamma, delta, delta', psi and chi chains) and with the beta chain to form the complete DNA polymerase III complex.</text>
</comment>
<evidence type="ECO:0000256" key="1">
    <source>
        <dbReference type="ARBA" id="ARBA00022722"/>
    </source>
</evidence>
<evidence type="ECO:0000256" key="2">
    <source>
        <dbReference type="ARBA" id="ARBA00022801"/>
    </source>
</evidence>
<dbReference type="PANTHER" id="PTHR30231">
    <property type="entry name" value="DNA POLYMERASE III SUBUNIT EPSILON"/>
    <property type="match status" value="1"/>
</dbReference>
<dbReference type="AlphaFoldDB" id="A0A518IRF9"/>
<dbReference type="Pfam" id="PF00929">
    <property type="entry name" value="RNase_T"/>
    <property type="match status" value="1"/>
</dbReference>
<dbReference type="PANTHER" id="PTHR30231:SF4">
    <property type="entry name" value="PROTEIN NEN2"/>
    <property type="match status" value="1"/>
</dbReference>
<comment type="function">
    <text evidence="4">DNA polymerase III is a complex, multichain enzyme responsible for most of the replicative synthesis in bacteria. The epsilon subunit contain the editing function and is a proofreading 3'-5' exonuclease.</text>
</comment>
<dbReference type="EMBL" id="CP036318">
    <property type="protein sequence ID" value="QDV55671.1"/>
    <property type="molecule type" value="Genomic_DNA"/>
</dbReference>
<sequence>MENNCDGYAVVDVETTGLGKHDRVIEIGIVLLDTRYRVVDEYESLIDPQRDLGPTHIHGITPSMVSLAPSFDEVAVAIARRIENRVLVAHNLMFDRRMLSQEFQRLGANFDPGLGVCTYKLTRQKLPLACKTLGLPPLVHHRALADARASAGIVKTLAPSQHRTPASVCNVPGNLTQRTHRRCADGTTPVLNRWLSRITIDVGDPRMVQYMDLLDWVLDDLVLSQDEQNYLNYLASELGLSNDDVALAHEHYFNSLIAAAEKDNIITVQEHTTLTAVADALGMSIDRVPKISSSDNENVEIPHGSTICFTGSFVDADGSPLSKATLESMAVQCGFNVVPNVTKSKCDYVVAVDPNSSSRKTKMARDFGKPVVGVQRFLDTLKQVNP</sequence>
<dbReference type="Gene3D" id="3.30.420.10">
    <property type="entry name" value="Ribonuclease H-like superfamily/Ribonuclease H"/>
    <property type="match status" value="1"/>
</dbReference>
<keyword evidence="3" id="KW-0269">Exonuclease</keyword>
<dbReference type="FunFam" id="3.30.420.10:FF:000045">
    <property type="entry name" value="3'-5' exonuclease DinG"/>
    <property type="match status" value="1"/>
</dbReference>
<dbReference type="InterPro" id="IPR012337">
    <property type="entry name" value="RNaseH-like_sf"/>
</dbReference>
<keyword evidence="8" id="KW-0808">Transferase</keyword>
<keyword evidence="8" id="KW-0548">Nucleotidyltransferase</keyword>
<organism evidence="8 9">
    <name type="scientific">Rosistilla oblonga</name>
    <dbReference type="NCBI Taxonomy" id="2527990"/>
    <lineage>
        <taxon>Bacteria</taxon>
        <taxon>Pseudomonadati</taxon>
        <taxon>Planctomycetota</taxon>
        <taxon>Planctomycetia</taxon>
        <taxon>Pirellulales</taxon>
        <taxon>Pirellulaceae</taxon>
        <taxon>Rosistilla</taxon>
    </lineage>
</organism>
<dbReference type="SMART" id="SM00292">
    <property type="entry name" value="BRCT"/>
    <property type="match status" value="1"/>
</dbReference>
<dbReference type="RefSeq" id="WP_197453102.1">
    <property type="nucleotide sequence ID" value="NZ_CP036318.1"/>
</dbReference>
<dbReference type="SUPFAM" id="SSF53098">
    <property type="entry name" value="Ribonuclease H-like"/>
    <property type="match status" value="1"/>
</dbReference>
<evidence type="ECO:0000313" key="9">
    <source>
        <dbReference type="Proteomes" id="UP000316770"/>
    </source>
</evidence>
<evidence type="ECO:0000256" key="5">
    <source>
        <dbReference type="ARBA" id="ARBA00026073"/>
    </source>
</evidence>
<dbReference type="GO" id="GO:0003676">
    <property type="term" value="F:nucleic acid binding"/>
    <property type="evidence" value="ECO:0007669"/>
    <property type="project" value="InterPro"/>
</dbReference>
<dbReference type="InterPro" id="IPR036397">
    <property type="entry name" value="RNaseH_sf"/>
</dbReference>
<dbReference type="EC" id="2.7.7.7" evidence="8"/>
<dbReference type="InterPro" id="IPR013520">
    <property type="entry name" value="Ribonucl_H"/>
</dbReference>
<dbReference type="InterPro" id="IPR001357">
    <property type="entry name" value="BRCT_dom"/>
</dbReference>
<reference evidence="8 9" key="1">
    <citation type="submission" date="2019-02" db="EMBL/GenBank/DDBJ databases">
        <title>Deep-cultivation of Planctomycetes and their phenomic and genomic characterization uncovers novel biology.</title>
        <authorList>
            <person name="Wiegand S."/>
            <person name="Jogler M."/>
            <person name="Boedeker C."/>
            <person name="Pinto D."/>
            <person name="Vollmers J."/>
            <person name="Rivas-Marin E."/>
            <person name="Kohn T."/>
            <person name="Peeters S.H."/>
            <person name="Heuer A."/>
            <person name="Rast P."/>
            <person name="Oberbeckmann S."/>
            <person name="Bunk B."/>
            <person name="Jeske O."/>
            <person name="Meyerdierks A."/>
            <person name="Storesund J.E."/>
            <person name="Kallscheuer N."/>
            <person name="Luecker S."/>
            <person name="Lage O.M."/>
            <person name="Pohl T."/>
            <person name="Merkel B.J."/>
            <person name="Hornburger P."/>
            <person name="Mueller R.-W."/>
            <person name="Bruemmer F."/>
            <person name="Labrenz M."/>
            <person name="Spormann A.M."/>
            <person name="Op den Camp H."/>
            <person name="Overmann J."/>
            <person name="Amann R."/>
            <person name="Jetten M.S.M."/>
            <person name="Mascher T."/>
            <person name="Medema M.H."/>
            <person name="Devos D.P."/>
            <person name="Kaster A.-K."/>
            <person name="Ovreas L."/>
            <person name="Rohde M."/>
            <person name="Galperin M.Y."/>
            <person name="Jogler C."/>
        </authorList>
    </citation>
    <scope>NUCLEOTIDE SEQUENCE [LARGE SCALE GENOMIC DNA]</scope>
    <source>
        <strain evidence="8 9">Mal33</strain>
    </source>
</reference>
<feature type="domain" description="BRCT" evidence="6">
    <location>
        <begin position="299"/>
        <end position="384"/>
    </location>
</feature>
<proteinExistence type="predicted"/>
<name>A0A518IRF9_9BACT</name>
<accession>A0A518IRF9</accession>
<gene>
    <name evidence="8" type="primary">polC</name>
    <name evidence="8" type="ORF">Mal33_16500</name>
</gene>
<dbReference type="GO" id="GO:0003887">
    <property type="term" value="F:DNA-directed DNA polymerase activity"/>
    <property type="evidence" value="ECO:0007669"/>
    <property type="project" value="UniProtKB-EC"/>
</dbReference>
<dbReference type="InterPro" id="IPR036420">
    <property type="entry name" value="BRCT_dom_sf"/>
</dbReference>
<dbReference type="Proteomes" id="UP000316770">
    <property type="component" value="Chromosome"/>
</dbReference>
<dbReference type="CDD" id="cd06127">
    <property type="entry name" value="DEDDh"/>
    <property type="match status" value="1"/>
</dbReference>
<evidence type="ECO:0000259" key="6">
    <source>
        <dbReference type="SMART" id="SM00292"/>
    </source>
</evidence>